<feature type="transmembrane region" description="Helical" evidence="6">
    <location>
        <begin position="207"/>
        <end position="227"/>
    </location>
</feature>
<evidence type="ECO:0000313" key="8">
    <source>
        <dbReference type="EMBL" id="KAL1586588.1"/>
    </source>
</evidence>
<feature type="transmembrane region" description="Helical" evidence="6">
    <location>
        <begin position="375"/>
        <end position="395"/>
    </location>
</feature>
<dbReference type="Pfam" id="PF07690">
    <property type="entry name" value="MFS_1"/>
    <property type="match status" value="1"/>
</dbReference>
<feature type="domain" description="Major facilitator superfamily (MFS) profile" evidence="7">
    <location>
        <begin position="49"/>
        <end position="512"/>
    </location>
</feature>
<comment type="similarity">
    <text evidence="2">Belongs to the major facilitator superfamily. TCR/Tet family.</text>
</comment>
<dbReference type="AlphaFoldDB" id="A0AB34KP67"/>
<feature type="transmembrane region" description="Helical" evidence="6">
    <location>
        <begin position="239"/>
        <end position="258"/>
    </location>
</feature>
<evidence type="ECO:0000256" key="3">
    <source>
        <dbReference type="ARBA" id="ARBA00022692"/>
    </source>
</evidence>
<feature type="transmembrane region" description="Helical" evidence="6">
    <location>
        <begin position="145"/>
        <end position="166"/>
    </location>
</feature>
<feature type="transmembrane region" description="Helical" evidence="6">
    <location>
        <begin position="270"/>
        <end position="290"/>
    </location>
</feature>
<keyword evidence="9" id="KW-1185">Reference proteome</keyword>
<dbReference type="SUPFAM" id="SSF103473">
    <property type="entry name" value="MFS general substrate transporter"/>
    <property type="match status" value="1"/>
</dbReference>
<sequence>MAEKQPVSPSPDAEKLESLVITAENADNETNGDSQNAGIKMSTWRRRATMATLCLTQFTTALDVTIIATALPTITRTLNANASQYAWIGSSYTLASTSSSPIWAKMSDLFGVKWTLIAANVVFAGGSLLAALSTTPALLIGGRTLLGIGSGGIQVLITILIGRMFVMAERAKYYGLMGLVFAAASGLGPVLGGVFTQTIGWRWCFWINLPINASALAVLTCTLMADVPLSILFDSLRKLDWTGMILIIGGAVAFLFGLQTGAGSETTWKSASAVAPLAAGITLLAVFVWYETSFAKEPLIPMRIFCALGPAAAMAITCLHSFAFIACDFFLPLYYQIVLQFSPLKAGLALLALVVPLSLATFLTGLLVRRLGSFTLFMVTGSAMMLLGTSLLTNFGTRTEWAKIICFQIVLGVGVGQVFQTPLLALQSFVSAEHLTPAISAQGFARNLFSSVSIVVGTVLLETKIGSSLDAIERTESELTTYTEAFWRMWIFYTCVCATMLLMAMIMVIRKAKGDGSRKGWKECFSNAA</sequence>
<proteinExistence type="inferred from homology"/>
<evidence type="ECO:0000313" key="9">
    <source>
        <dbReference type="Proteomes" id="UP000803884"/>
    </source>
</evidence>
<feature type="transmembrane region" description="Helical" evidence="6">
    <location>
        <begin position="116"/>
        <end position="139"/>
    </location>
</feature>
<evidence type="ECO:0000256" key="5">
    <source>
        <dbReference type="ARBA" id="ARBA00023136"/>
    </source>
</evidence>
<dbReference type="EMBL" id="JAAQHG020000014">
    <property type="protein sequence ID" value="KAL1586588.1"/>
    <property type="molecule type" value="Genomic_DNA"/>
</dbReference>
<feature type="transmembrane region" description="Helical" evidence="6">
    <location>
        <begin position="50"/>
        <end position="73"/>
    </location>
</feature>
<dbReference type="Gene3D" id="1.20.1720.10">
    <property type="entry name" value="Multidrug resistance protein D"/>
    <property type="match status" value="1"/>
</dbReference>
<feature type="transmembrane region" description="Helical" evidence="6">
    <location>
        <begin position="401"/>
        <end position="426"/>
    </location>
</feature>
<keyword evidence="5 6" id="KW-0472">Membrane</keyword>
<reference evidence="8 9" key="1">
    <citation type="journal article" date="2020" name="Microbiol. Resour. Announc.">
        <title>Draft Genome Sequence of a Cladosporium Species Isolated from the Mesophotic Ascidian Didemnum maculosum.</title>
        <authorList>
            <person name="Gioti A."/>
            <person name="Siaperas R."/>
            <person name="Nikolaivits E."/>
            <person name="Le Goff G."/>
            <person name="Ouazzani J."/>
            <person name="Kotoulas G."/>
            <person name="Topakas E."/>
        </authorList>
    </citation>
    <scope>NUCLEOTIDE SEQUENCE [LARGE SCALE GENOMIC DNA]</scope>
    <source>
        <strain evidence="8 9">TM138-S3</strain>
    </source>
</reference>
<gene>
    <name evidence="8" type="ORF">WHR41_05321</name>
</gene>
<comment type="caution">
    <text evidence="8">The sequence shown here is derived from an EMBL/GenBank/DDBJ whole genome shotgun (WGS) entry which is preliminary data.</text>
</comment>
<feature type="transmembrane region" description="Helical" evidence="6">
    <location>
        <begin position="173"/>
        <end position="195"/>
    </location>
</feature>
<dbReference type="InterPro" id="IPR011701">
    <property type="entry name" value="MFS"/>
</dbReference>
<dbReference type="GeneID" id="96006764"/>
<protein>
    <recommendedName>
        <fullName evidence="7">Major facilitator superfamily (MFS) profile domain-containing protein</fullName>
    </recommendedName>
</protein>
<name>A0AB34KP67_9PEZI</name>
<dbReference type="PANTHER" id="PTHR23501">
    <property type="entry name" value="MAJOR FACILITATOR SUPERFAMILY"/>
    <property type="match status" value="1"/>
</dbReference>
<dbReference type="Gene3D" id="1.20.1250.20">
    <property type="entry name" value="MFS general substrate transporter like domains"/>
    <property type="match status" value="1"/>
</dbReference>
<dbReference type="PROSITE" id="PS50850">
    <property type="entry name" value="MFS"/>
    <property type="match status" value="1"/>
</dbReference>
<dbReference type="PRINTS" id="PR01036">
    <property type="entry name" value="TCRTETB"/>
</dbReference>
<evidence type="ECO:0000256" key="2">
    <source>
        <dbReference type="ARBA" id="ARBA00007520"/>
    </source>
</evidence>
<dbReference type="PANTHER" id="PTHR23501:SF102">
    <property type="entry name" value="DRUG TRANSPORTER, PUTATIVE (AFU_ORTHOLOGUE AFUA_3G08530)-RELATED"/>
    <property type="match status" value="1"/>
</dbReference>
<feature type="transmembrane region" description="Helical" evidence="6">
    <location>
        <begin position="302"/>
        <end position="326"/>
    </location>
</feature>
<dbReference type="InterPro" id="IPR020846">
    <property type="entry name" value="MFS_dom"/>
</dbReference>
<evidence type="ECO:0000259" key="7">
    <source>
        <dbReference type="PROSITE" id="PS50850"/>
    </source>
</evidence>
<keyword evidence="3 6" id="KW-0812">Transmembrane</keyword>
<organism evidence="8 9">
    <name type="scientific">Cladosporium halotolerans</name>
    <dbReference type="NCBI Taxonomy" id="1052096"/>
    <lineage>
        <taxon>Eukaryota</taxon>
        <taxon>Fungi</taxon>
        <taxon>Dikarya</taxon>
        <taxon>Ascomycota</taxon>
        <taxon>Pezizomycotina</taxon>
        <taxon>Dothideomycetes</taxon>
        <taxon>Dothideomycetidae</taxon>
        <taxon>Cladosporiales</taxon>
        <taxon>Cladosporiaceae</taxon>
        <taxon>Cladosporium</taxon>
    </lineage>
</organism>
<dbReference type="GO" id="GO:0005886">
    <property type="term" value="C:plasma membrane"/>
    <property type="evidence" value="ECO:0007669"/>
    <property type="project" value="TreeGrafter"/>
</dbReference>
<comment type="subcellular location">
    <subcellularLocation>
        <location evidence="1">Membrane</location>
        <topology evidence="1">Multi-pass membrane protein</topology>
    </subcellularLocation>
</comment>
<keyword evidence="4 6" id="KW-1133">Transmembrane helix</keyword>
<evidence type="ECO:0000256" key="6">
    <source>
        <dbReference type="SAM" id="Phobius"/>
    </source>
</evidence>
<dbReference type="GO" id="GO:0022857">
    <property type="term" value="F:transmembrane transporter activity"/>
    <property type="evidence" value="ECO:0007669"/>
    <property type="project" value="InterPro"/>
</dbReference>
<dbReference type="InterPro" id="IPR036259">
    <property type="entry name" value="MFS_trans_sf"/>
</dbReference>
<feature type="transmembrane region" description="Helical" evidence="6">
    <location>
        <begin position="485"/>
        <end position="509"/>
    </location>
</feature>
<accession>A0AB34KP67</accession>
<feature type="transmembrane region" description="Helical" evidence="6">
    <location>
        <begin position="346"/>
        <end position="368"/>
    </location>
</feature>
<dbReference type="Proteomes" id="UP000803884">
    <property type="component" value="Unassembled WGS sequence"/>
</dbReference>
<evidence type="ECO:0000256" key="4">
    <source>
        <dbReference type="ARBA" id="ARBA00022989"/>
    </source>
</evidence>
<evidence type="ECO:0000256" key="1">
    <source>
        <dbReference type="ARBA" id="ARBA00004141"/>
    </source>
</evidence>
<dbReference type="RefSeq" id="XP_069229693.1">
    <property type="nucleotide sequence ID" value="XM_069373926.1"/>
</dbReference>